<dbReference type="SUPFAM" id="SSF54862">
    <property type="entry name" value="4Fe-4S ferredoxins"/>
    <property type="match status" value="1"/>
</dbReference>
<dbReference type="InterPro" id="IPR017900">
    <property type="entry name" value="4Fe4S_Fe_S_CS"/>
</dbReference>
<feature type="domain" description="4Fe-4S ferredoxin-type" evidence="7">
    <location>
        <begin position="64"/>
        <end position="95"/>
    </location>
</feature>
<evidence type="ECO:0000256" key="4">
    <source>
        <dbReference type="ARBA" id="ARBA00023004"/>
    </source>
</evidence>
<keyword evidence="5" id="KW-0411">Iron-sulfur</keyword>
<dbReference type="InterPro" id="IPR010226">
    <property type="entry name" value="NADH_quinone_OxRdtase_chainI"/>
</dbReference>
<evidence type="ECO:0000256" key="1">
    <source>
        <dbReference type="ARBA" id="ARBA00022485"/>
    </source>
</evidence>
<gene>
    <name evidence="8" type="ORF">SAMN04488056_11822</name>
</gene>
<keyword evidence="6" id="KW-0830">Ubiquinone</keyword>
<organism evidence="8 9">
    <name type="scientific">Cohaesibacter marisflavi</name>
    <dbReference type="NCBI Taxonomy" id="655353"/>
    <lineage>
        <taxon>Bacteria</taxon>
        <taxon>Pseudomonadati</taxon>
        <taxon>Pseudomonadota</taxon>
        <taxon>Alphaproteobacteria</taxon>
        <taxon>Hyphomicrobiales</taxon>
        <taxon>Cohaesibacteraceae</taxon>
    </lineage>
</organism>
<dbReference type="OrthoDB" id="9808559at2"/>
<dbReference type="PROSITE" id="PS51379">
    <property type="entry name" value="4FE4S_FER_2"/>
    <property type="match status" value="2"/>
</dbReference>
<dbReference type="PANTHER" id="PTHR10849">
    <property type="entry name" value="NADH DEHYDROGENASE UBIQUINONE IRON-SULFUR PROTEIN 8, MITOCHONDRIAL"/>
    <property type="match status" value="1"/>
</dbReference>
<evidence type="ECO:0000256" key="6">
    <source>
        <dbReference type="ARBA" id="ARBA00023075"/>
    </source>
</evidence>
<dbReference type="EMBL" id="FOVR01000018">
    <property type="protein sequence ID" value="SFP00958.1"/>
    <property type="molecule type" value="Genomic_DNA"/>
</dbReference>
<keyword evidence="9" id="KW-1185">Reference proteome</keyword>
<dbReference type="Proteomes" id="UP000199236">
    <property type="component" value="Unassembled WGS sequence"/>
</dbReference>
<accession>A0A1I5LUE7</accession>
<evidence type="ECO:0000313" key="9">
    <source>
        <dbReference type="Proteomes" id="UP000199236"/>
    </source>
</evidence>
<dbReference type="GO" id="GO:0046872">
    <property type="term" value="F:metal ion binding"/>
    <property type="evidence" value="ECO:0007669"/>
    <property type="project" value="UniProtKB-KW"/>
</dbReference>
<dbReference type="Gene3D" id="3.30.70.3270">
    <property type="match status" value="1"/>
</dbReference>
<keyword evidence="4" id="KW-0408">Iron</keyword>
<dbReference type="Pfam" id="PF00037">
    <property type="entry name" value="Fer4"/>
    <property type="match status" value="1"/>
</dbReference>
<dbReference type="Pfam" id="PF12837">
    <property type="entry name" value="Fer4_6"/>
    <property type="match status" value="1"/>
</dbReference>
<protein>
    <submittedName>
        <fullName evidence="8">4Fe-4S binding domain-containing protein</fullName>
    </submittedName>
</protein>
<dbReference type="GO" id="GO:0051539">
    <property type="term" value="F:4 iron, 4 sulfur cluster binding"/>
    <property type="evidence" value="ECO:0007669"/>
    <property type="project" value="UniProtKB-KW"/>
</dbReference>
<proteinExistence type="predicted"/>
<dbReference type="GO" id="GO:0016020">
    <property type="term" value="C:membrane"/>
    <property type="evidence" value="ECO:0007669"/>
    <property type="project" value="InterPro"/>
</dbReference>
<dbReference type="AlphaFoldDB" id="A0A1I5LUE7"/>
<dbReference type="InterPro" id="IPR017896">
    <property type="entry name" value="4Fe4S_Fe-S-bd"/>
</dbReference>
<evidence type="ECO:0000256" key="5">
    <source>
        <dbReference type="ARBA" id="ARBA00023014"/>
    </source>
</evidence>
<evidence type="ECO:0000256" key="3">
    <source>
        <dbReference type="ARBA" id="ARBA00022737"/>
    </source>
</evidence>
<dbReference type="RefSeq" id="WP_090075383.1">
    <property type="nucleotide sequence ID" value="NZ_FOVR01000018.1"/>
</dbReference>
<name>A0A1I5LUE7_9HYPH</name>
<keyword evidence="2" id="KW-0479">Metal-binding</keyword>
<dbReference type="PROSITE" id="PS00198">
    <property type="entry name" value="4FE4S_FER_1"/>
    <property type="match status" value="2"/>
</dbReference>
<dbReference type="GO" id="GO:0016651">
    <property type="term" value="F:oxidoreductase activity, acting on NAD(P)H"/>
    <property type="evidence" value="ECO:0007669"/>
    <property type="project" value="InterPro"/>
</dbReference>
<sequence>MNFLQLFAHNLTKGPFTDPFPFEPAPTAKRFRGKIEFDPETCEGCRKCEKVCPAGAIRFTKTANGLEFDCWHDSCVFCGNCEFHCPTNAIHQTQDWHLAHVQQDKFSMVEHGVIPSHECPSCGKPALYTAAPANKIKGFSEAEVAEFRSLCPKCRGKYLRERKSRS</sequence>
<evidence type="ECO:0000313" key="8">
    <source>
        <dbReference type="EMBL" id="SFP00958.1"/>
    </source>
</evidence>
<keyword evidence="1" id="KW-0004">4Fe-4S</keyword>
<reference evidence="8 9" key="1">
    <citation type="submission" date="2016-10" db="EMBL/GenBank/DDBJ databases">
        <authorList>
            <person name="de Groot N.N."/>
        </authorList>
    </citation>
    <scope>NUCLEOTIDE SEQUENCE [LARGE SCALE GENOMIC DNA]</scope>
    <source>
        <strain evidence="8 9">CGMCC 1.9157</strain>
    </source>
</reference>
<evidence type="ECO:0000259" key="7">
    <source>
        <dbReference type="PROSITE" id="PS51379"/>
    </source>
</evidence>
<dbReference type="STRING" id="655353.SAMN04488056_11822"/>
<evidence type="ECO:0000256" key="2">
    <source>
        <dbReference type="ARBA" id="ARBA00022723"/>
    </source>
</evidence>
<keyword evidence="3" id="KW-0677">Repeat</keyword>
<feature type="domain" description="4Fe-4S ferredoxin-type" evidence="7">
    <location>
        <begin position="33"/>
        <end position="62"/>
    </location>
</feature>